<reference evidence="13 14" key="1">
    <citation type="submission" date="2017-10" db="EMBL/GenBank/DDBJ databases">
        <title>Draft genome sequence of cellulolytic Actinomyces sp CtC72 isolated from cattle rumen fluid.</title>
        <authorList>
            <person name="Joshi A.J."/>
            <person name="Vasudevan G."/>
            <person name="Lanjekar V.B."/>
            <person name="Hivarkar S."/>
            <person name="Engineer A."/>
            <person name="Pore S.D."/>
            <person name="Dhakephalkar P.K."/>
            <person name="Dagar S."/>
        </authorList>
    </citation>
    <scope>NUCLEOTIDE SEQUENCE [LARGE SCALE GENOMIC DNA]</scope>
    <source>
        <strain evidence="14">CtC72</strain>
    </source>
</reference>
<dbReference type="SMART" id="SM01091">
    <property type="entry name" value="CorC_HlyC"/>
    <property type="match status" value="1"/>
</dbReference>
<proteinExistence type="inferred from homology"/>
<dbReference type="Gene3D" id="3.30.465.10">
    <property type="match status" value="1"/>
</dbReference>
<dbReference type="RefSeq" id="WP_086614418.1">
    <property type="nucleotide sequence ID" value="NZ_MTPX02000075.1"/>
</dbReference>
<dbReference type="Pfam" id="PF03471">
    <property type="entry name" value="CorC_HlyC"/>
    <property type="match status" value="1"/>
</dbReference>
<comment type="similarity">
    <text evidence="2">Belongs to the UPF0053 family.</text>
</comment>
<protein>
    <submittedName>
        <fullName evidence="13">HlyC/CorC family transporter</fullName>
    </submittedName>
</protein>
<gene>
    <name evidence="13" type="ORF">BW737_013660</name>
</gene>
<evidence type="ECO:0000256" key="4">
    <source>
        <dbReference type="ARBA" id="ARBA00022692"/>
    </source>
</evidence>
<dbReference type="EMBL" id="MTPX02000075">
    <property type="protein sequence ID" value="PHP51861.1"/>
    <property type="molecule type" value="Genomic_DNA"/>
</dbReference>
<evidence type="ECO:0000256" key="5">
    <source>
        <dbReference type="ARBA" id="ARBA00022737"/>
    </source>
</evidence>
<evidence type="ECO:0000259" key="12">
    <source>
        <dbReference type="PROSITE" id="PS51371"/>
    </source>
</evidence>
<dbReference type="CDD" id="cd04590">
    <property type="entry name" value="CBS_pair_CorC_HlyC_assoc"/>
    <property type="match status" value="1"/>
</dbReference>
<dbReference type="InterPro" id="IPR002550">
    <property type="entry name" value="CNNM"/>
</dbReference>
<sequence>MTTPPTVLLLLAAVVVLGFGMVLSAGEGALTRMTRAAAEDLVEAGRRGAERVVVLTARRDQVLGTLAALRAGVDMLAAILVTLGVAGRFDRWWQVLLVAIALNLVLLGLLVGASPRSAGRRNPEGTLLALAGVLERVDALGAPWRWLRSRFGHTSTRTEAEARAEVTEDLREMIDEIGDSETIEDEDREMMRSVVELGQTLVREVMVPRTDMVTIDEHKPASAAMRLFIRSGYSRVPVIGEDADDVRGILYLKDVLRRLSEHPEHEERPVVSFVREAVYVPETKLADDLLREMQLGHFHIALAVDEYGGIAGLVTLEDLLEEVVGELTDEHDHAEPVAEDLGEGIFRVPVRLGLDALGELFDLEIEDDDVDTAGGLLTKAIGRVPLPGASGDVQGIHLVAEEGTGRRRQVATLLASRSEAGPAAPAPAAPDQTEDSEES</sequence>
<feature type="region of interest" description="Disordered" evidence="10">
    <location>
        <begin position="413"/>
        <end position="439"/>
    </location>
</feature>
<keyword evidence="7 9" id="KW-0129">CBS domain</keyword>
<comment type="caution">
    <text evidence="13">The sequence shown here is derived from an EMBL/GenBank/DDBJ whole genome shotgun (WGS) entry which is preliminary data.</text>
</comment>
<feature type="domain" description="CBS" evidence="12">
    <location>
        <begin position="206"/>
        <end position="267"/>
    </location>
</feature>
<keyword evidence="8 11" id="KW-0472">Membrane</keyword>
<dbReference type="SUPFAM" id="SSF56176">
    <property type="entry name" value="FAD-binding/transporter-associated domain-like"/>
    <property type="match status" value="1"/>
</dbReference>
<dbReference type="InterPro" id="IPR016169">
    <property type="entry name" value="FAD-bd_PCMH_sub2"/>
</dbReference>
<dbReference type="PANTHER" id="PTHR22777">
    <property type="entry name" value="HEMOLYSIN-RELATED"/>
    <property type="match status" value="1"/>
</dbReference>
<dbReference type="Proteomes" id="UP000194577">
    <property type="component" value="Unassembled WGS sequence"/>
</dbReference>
<feature type="domain" description="CBS" evidence="12">
    <location>
        <begin position="273"/>
        <end position="330"/>
    </location>
</feature>
<keyword evidence="14" id="KW-1185">Reference proteome</keyword>
<evidence type="ECO:0000313" key="13">
    <source>
        <dbReference type="EMBL" id="PHP51861.1"/>
    </source>
</evidence>
<evidence type="ECO:0000256" key="10">
    <source>
        <dbReference type="SAM" id="MobiDB-lite"/>
    </source>
</evidence>
<feature type="transmembrane region" description="Helical" evidence="11">
    <location>
        <begin position="67"/>
        <end position="86"/>
    </location>
</feature>
<keyword evidence="5" id="KW-0677">Repeat</keyword>
<dbReference type="PANTHER" id="PTHR22777:SF32">
    <property type="entry name" value="UPF0053 INNER MEMBRANE PROTEIN YFJD"/>
    <property type="match status" value="1"/>
</dbReference>
<dbReference type="SMART" id="SM00116">
    <property type="entry name" value="CBS"/>
    <property type="match status" value="2"/>
</dbReference>
<feature type="transmembrane region" description="Helical" evidence="11">
    <location>
        <begin position="6"/>
        <end position="25"/>
    </location>
</feature>
<evidence type="ECO:0000256" key="8">
    <source>
        <dbReference type="ARBA" id="ARBA00023136"/>
    </source>
</evidence>
<comment type="subcellular location">
    <subcellularLocation>
        <location evidence="1">Cell membrane</location>
        <topology evidence="1">Multi-pass membrane protein</topology>
    </subcellularLocation>
</comment>
<name>A0ABX4M8W5_9ACTO</name>
<evidence type="ECO:0000256" key="1">
    <source>
        <dbReference type="ARBA" id="ARBA00004651"/>
    </source>
</evidence>
<keyword evidence="3" id="KW-1003">Cell membrane</keyword>
<evidence type="ECO:0000256" key="11">
    <source>
        <dbReference type="SAM" id="Phobius"/>
    </source>
</evidence>
<dbReference type="PROSITE" id="PS51371">
    <property type="entry name" value="CBS"/>
    <property type="match status" value="2"/>
</dbReference>
<evidence type="ECO:0000256" key="7">
    <source>
        <dbReference type="ARBA" id="ARBA00023122"/>
    </source>
</evidence>
<evidence type="ECO:0000313" key="14">
    <source>
        <dbReference type="Proteomes" id="UP000194577"/>
    </source>
</evidence>
<dbReference type="Pfam" id="PF00571">
    <property type="entry name" value="CBS"/>
    <property type="match status" value="2"/>
</dbReference>
<evidence type="ECO:0000256" key="9">
    <source>
        <dbReference type="PROSITE-ProRule" id="PRU00703"/>
    </source>
</evidence>
<keyword evidence="6 11" id="KW-1133">Transmembrane helix</keyword>
<evidence type="ECO:0000256" key="2">
    <source>
        <dbReference type="ARBA" id="ARBA00006337"/>
    </source>
</evidence>
<dbReference type="SUPFAM" id="SSF54631">
    <property type="entry name" value="CBS-domain pair"/>
    <property type="match status" value="1"/>
</dbReference>
<dbReference type="Pfam" id="PF01595">
    <property type="entry name" value="CNNM"/>
    <property type="match status" value="1"/>
</dbReference>
<dbReference type="InterPro" id="IPR044751">
    <property type="entry name" value="Ion_transp-like_CBS"/>
</dbReference>
<dbReference type="Gene3D" id="3.10.580.10">
    <property type="entry name" value="CBS-domain"/>
    <property type="match status" value="1"/>
</dbReference>
<feature type="transmembrane region" description="Helical" evidence="11">
    <location>
        <begin position="92"/>
        <end position="113"/>
    </location>
</feature>
<dbReference type="InterPro" id="IPR000644">
    <property type="entry name" value="CBS_dom"/>
</dbReference>
<dbReference type="InterPro" id="IPR036318">
    <property type="entry name" value="FAD-bd_PCMH-like_sf"/>
</dbReference>
<evidence type="ECO:0000256" key="3">
    <source>
        <dbReference type="ARBA" id="ARBA00022475"/>
    </source>
</evidence>
<keyword evidence="4 11" id="KW-0812">Transmembrane</keyword>
<organism evidence="13 14">
    <name type="scientific">Actinomyces ruminis</name>
    <dbReference type="NCBI Taxonomy" id="1937003"/>
    <lineage>
        <taxon>Bacteria</taxon>
        <taxon>Bacillati</taxon>
        <taxon>Actinomycetota</taxon>
        <taxon>Actinomycetes</taxon>
        <taxon>Actinomycetales</taxon>
        <taxon>Actinomycetaceae</taxon>
        <taxon>Actinomyces</taxon>
    </lineage>
</organism>
<dbReference type="InterPro" id="IPR005170">
    <property type="entry name" value="Transptr-assoc_dom"/>
</dbReference>
<dbReference type="InterPro" id="IPR046342">
    <property type="entry name" value="CBS_dom_sf"/>
</dbReference>
<accession>A0ABX4M8W5</accession>
<evidence type="ECO:0000256" key="6">
    <source>
        <dbReference type="ARBA" id="ARBA00022989"/>
    </source>
</evidence>